<dbReference type="Pfam" id="PF08268">
    <property type="entry name" value="FBA_3"/>
    <property type="match status" value="1"/>
</dbReference>
<dbReference type="PANTHER" id="PTHR31672:SF13">
    <property type="entry name" value="F-BOX PROTEIN CPR30-LIKE"/>
    <property type="match status" value="1"/>
</dbReference>
<name>A0A978V428_ZIZJJ</name>
<dbReference type="InterPro" id="IPR036047">
    <property type="entry name" value="F-box-like_dom_sf"/>
</dbReference>
<comment type="caution">
    <text evidence="3">The sequence shown here is derived from an EMBL/GenBank/DDBJ whole genome shotgun (WGS) entry which is preliminary data.</text>
</comment>
<dbReference type="Proteomes" id="UP000813462">
    <property type="component" value="Unassembled WGS sequence"/>
</dbReference>
<evidence type="ECO:0000259" key="1">
    <source>
        <dbReference type="Pfam" id="PF00646"/>
    </source>
</evidence>
<proteinExistence type="predicted"/>
<dbReference type="SUPFAM" id="SSF81383">
    <property type="entry name" value="F-box domain"/>
    <property type="match status" value="1"/>
</dbReference>
<gene>
    <name evidence="3" type="ORF">FEM48_Zijuj07G0103200</name>
</gene>
<dbReference type="NCBIfam" id="TIGR01640">
    <property type="entry name" value="F_box_assoc_1"/>
    <property type="match status" value="1"/>
</dbReference>
<dbReference type="InterPro" id="IPR001810">
    <property type="entry name" value="F-box_dom"/>
</dbReference>
<organism evidence="3 4">
    <name type="scientific">Ziziphus jujuba var. spinosa</name>
    <dbReference type="NCBI Taxonomy" id="714518"/>
    <lineage>
        <taxon>Eukaryota</taxon>
        <taxon>Viridiplantae</taxon>
        <taxon>Streptophyta</taxon>
        <taxon>Embryophyta</taxon>
        <taxon>Tracheophyta</taxon>
        <taxon>Spermatophyta</taxon>
        <taxon>Magnoliopsida</taxon>
        <taxon>eudicotyledons</taxon>
        <taxon>Gunneridae</taxon>
        <taxon>Pentapetalae</taxon>
        <taxon>rosids</taxon>
        <taxon>fabids</taxon>
        <taxon>Rosales</taxon>
        <taxon>Rhamnaceae</taxon>
        <taxon>Paliureae</taxon>
        <taxon>Ziziphus</taxon>
    </lineage>
</organism>
<protein>
    <recommendedName>
        <fullName evidence="5">F-box domain-containing protein</fullName>
    </recommendedName>
</protein>
<reference evidence="3" key="1">
    <citation type="journal article" date="2021" name="Front. Plant Sci.">
        <title>Chromosome-Scale Genome Assembly for Chinese Sour Jujube and Insights Into Its Genome Evolution and Domestication Signature.</title>
        <authorList>
            <person name="Shen L.-Y."/>
            <person name="Luo H."/>
            <person name="Wang X.-L."/>
            <person name="Wang X.-M."/>
            <person name="Qiu X.-J."/>
            <person name="Liu H."/>
            <person name="Zhou S.-S."/>
            <person name="Jia K.-H."/>
            <person name="Nie S."/>
            <person name="Bao Y.-T."/>
            <person name="Zhang R.-G."/>
            <person name="Yun Q.-Z."/>
            <person name="Chai Y.-H."/>
            <person name="Lu J.-Y."/>
            <person name="Li Y."/>
            <person name="Zhao S.-W."/>
            <person name="Mao J.-F."/>
            <person name="Jia S.-G."/>
            <person name="Mao Y.-M."/>
        </authorList>
    </citation>
    <scope>NUCLEOTIDE SEQUENCE</scope>
    <source>
        <strain evidence="3">AT0</strain>
        <tissue evidence="3">Leaf</tissue>
    </source>
</reference>
<sequence length="374" mass="42973">MEEHRIMSKKDKYTMAEDFILKDIIDNILERVSFEDLARFKSVCKSWSDSIIPGIYKSCKLIVSSPTQIQIVDHDASSSSSSSSSSNIKWLTLPLKEGGGGGQYVVGSSNGYLCIGFVENYNLMLWNSLTNEYKNINPPPNSEWINDGSTSETILNNSNYVPKTYHNISTTSNLKNQFTGFGYDIVSNDYKIVKKFYPSVMVYSLKTNSWRQLKIEATAFNSYKSGINEPNIGTLVNGALYWFVTSGRTFTNLHERDYHTSRILRLDLAYENYTWVELPPDADESIKSELIVFQENLLCACQNHVGRMMIDMWVSKDNKVSNNTISRLVKWIEFKWTKLMSIQYSEISMEPFTFKPQIYLTFMCLGGMVRYYCM</sequence>
<dbReference type="EMBL" id="JAEACU010000007">
    <property type="protein sequence ID" value="KAH7522111.1"/>
    <property type="molecule type" value="Genomic_DNA"/>
</dbReference>
<dbReference type="InterPro" id="IPR050796">
    <property type="entry name" value="SCF_F-box_component"/>
</dbReference>
<evidence type="ECO:0000259" key="2">
    <source>
        <dbReference type="Pfam" id="PF08268"/>
    </source>
</evidence>
<accession>A0A978V428</accession>
<feature type="domain" description="F-box associated beta-propeller type 3" evidence="2">
    <location>
        <begin position="163"/>
        <end position="321"/>
    </location>
</feature>
<evidence type="ECO:0000313" key="3">
    <source>
        <dbReference type="EMBL" id="KAH7522111.1"/>
    </source>
</evidence>
<dbReference type="Pfam" id="PF00646">
    <property type="entry name" value="F-box"/>
    <property type="match status" value="1"/>
</dbReference>
<evidence type="ECO:0000313" key="4">
    <source>
        <dbReference type="Proteomes" id="UP000813462"/>
    </source>
</evidence>
<evidence type="ECO:0008006" key="5">
    <source>
        <dbReference type="Google" id="ProtNLM"/>
    </source>
</evidence>
<dbReference type="InterPro" id="IPR013187">
    <property type="entry name" value="F-box-assoc_dom_typ3"/>
</dbReference>
<dbReference type="InterPro" id="IPR017451">
    <property type="entry name" value="F-box-assoc_interact_dom"/>
</dbReference>
<dbReference type="AlphaFoldDB" id="A0A978V428"/>
<feature type="domain" description="F-box" evidence="1">
    <location>
        <begin position="23"/>
        <end position="50"/>
    </location>
</feature>
<dbReference type="PANTHER" id="PTHR31672">
    <property type="entry name" value="BNACNNG10540D PROTEIN"/>
    <property type="match status" value="1"/>
</dbReference>